<protein>
    <recommendedName>
        <fullName evidence="1">Phosphatidylglycerol/phosphatidylinositol transfer protein</fullName>
    </recommendedName>
</protein>
<evidence type="ECO:0000313" key="5">
    <source>
        <dbReference type="Proteomes" id="UP000789572"/>
    </source>
</evidence>
<feature type="chain" id="PRO_5040315963" description="Phosphatidylglycerol/phosphatidylinositol transfer protein" evidence="2">
    <location>
        <begin position="21"/>
        <end position="149"/>
    </location>
</feature>
<evidence type="ECO:0000256" key="2">
    <source>
        <dbReference type="SAM" id="SignalP"/>
    </source>
</evidence>
<proteinExistence type="predicted"/>
<reference evidence="4" key="1">
    <citation type="submission" date="2021-06" db="EMBL/GenBank/DDBJ databases">
        <authorList>
            <person name="Kallberg Y."/>
            <person name="Tangrot J."/>
            <person name="Rosling A."/>
        </authorList>
    </citation>
    <scope>NUCLEOTIDE SEQUENCE</scope>
    <source>
        <strain evidence="4">IA702</strain>
    </source>
</reference>
<evidence type="ECO:0000259" key="3">
    <source>
        <dbReference type="Pfam" id="PF02221"/>
    </source>
</evidence>
<dbReference type="Pfam" id="PF02221">
    <property type="entry name" value="E1_DerP2_DerF2"/>
    <property type="match status" value="1"/>
</dbReference>
<organism evidence="4 5">
    <name type="scientific">Paraglomus occultum</name>
    <dbReference type="NCBI Taxonomy" id="144539"/>
    <lineage>
        <taxon>Eukaryota</taxon>
        <taxon>Fungi</taxon>
        <taxon>Fungi incertae sedis</taxon>
        <taxon>Mucoromycota</taxon>
        <taxon>Glomeromycotina</taxon>
        <taxon>Glomeromycetes</taxon>
        <taxon>Paraglomerales</taxon>
        <taxon>Paraglomeraceae</taxon>
        <taxon>Paraglomus</taxon>
    </lineage>
</organism>
<sequence length="149" mass="16238">MNRNLLFFFFFLALISVINASKKATKFEPCPPIKGNPVDMAALTVSVSPNPIASRKVETYTVSGTALEDIPTDAEFSITYNYLIGGRTIGLPDFARFCAKGNNCPVKKGDKFNRTITAKARKLPKAFNATLVINTIHETYACAVATIQA</sequence>
<dbReference type="Proteomes" id="UP000789572">
    <property type="component" value="Unassembled WGS sequence"/>
</dbReference>
<dbReference type="InterPro" id="IPR014756">
    <property type="entry name" value="Ig_E-set"/>
</dbReference>
<feature type="domain" description="MD-2-related lipid-recognition" evidence="3">
    <location>
        <begin position="25"/>
        <end position="119"/>
    </location>
</feature>
<dbReference type="SUPFAM" id="SSF81296">
    <property type="entry name" value="E set domains"/>
    <property type="match status" value="1"/>
</dbReference>
<dbReference type="InterPro" id="IPR003172">
    <property type="entry name" value="ML_dom"/>
</dbReference>
<keyword evidence="5" id="KW-1185">Reference proteome</keyword>
<evidence type="ECO:0000256" key="1">
    <source>
        <dbReference type="ARBA" id="ARBA00016056"/>
    </source>
</evidence>
<keyword evidence="2" id="KW-0732">Signal</keyword>
<dbReference type="OrthoDB" id="2305646at2759"/>
<gene>
    <name evidence="4" type="ORF">POCULU_LOCUS6407</name>
</gene>
<dbReference type="AlphaFoldDB" id="A0A9N9G5T5"/>
<comment type="caution">
    <text evidence="4">The sequence shown here is derived from an EMBL/GenBank/DDBJ whole genome shotgun (WGS) entry which is preliminary data.</text>
</comment>
<dbReference type="EMBL" id="CAJVPJ010001171">
    <property type="protein sequence ID" value="CAG8579342.1"/>
    <property type="molecule type" value="Genomic_DNA"/>
</dbReference>
<feature type="signal peptide" evidence="2">
    <location>
        <begin position="1"/>
        <end position="20"/>
    </location>
</feature>
<name>A0A9N9G5T5_9GLOM</name>
<evidence type="ECO:0000313" key="4">
    <source>
        <dbReference type="EMBL" id="CAG8579342.1"/>
    </source>
</evidence>
<accession>A0A9N9G5T5</accession>